<evidence type="ECO:0000313" key="6">
    <source>
        <dbReference type="EMBL" id="KAK6186804.1"/>
    </source>
</evidence>
<dbReference type="Gene3D" id="3.40.50.720">
    <property type="entry name" value="NAD(P)-binding Rossmann-like Domain"/>
    <property type="match status" value="1"/>
</dbReference>
<dbReference type="InterPro" id="IPR002347">
    <property type="entry name" value="SDR_fam"/>
</dbReference>
<dbReference type="SUPFAM" id="SSF51735">
    <property type="entry name" value="NAD(P)-binding Rossmann-fold domains"/>
    <property type="match status" value="1"/>
</dbReference>
<dbReference type="PANTHER" id="PTHR24322">
    <property type="entry name" value="PKSB"/>
    <property type="match status" value="1"/>
</dbReference>
<sequence length="304" mass="33699">MNLVLESLQMLCLVLYYWLESIYLSIIPASVRGKDVSGETVLITGAASGIGRLLAKRFANLGCRLVLWDINKEANETTAKEIRKQGVTVRTYRVDLSNQKDIFAAADKVRTEVGQVDILVNNAGIVSGKKFLECSDEMVRKTMDVNVMAHFWTVKAFLPTMMKRDHGHVINIASSAGLIGVNGLADYCASKFAVVGFNESLQFELDSLGKTGVNTTLVCPYLVNTGMFDGCQAKFPWILPMLLPEEVADGIIEAFLCNQRVVYLPKLLYFFLALKGFLPTKCLFLICNFMGANSMMDTFKGRTK</sequence>
<dbReference type="Proteomes" id="UP001347796">
    <property type="component" value="Unassembled WGS sequence"/>
</dbReference>
<keyword evidence="5" id="KW-0472">Membrane</keyword>
<dbReference type="PRINTS" id="PR00081">
    <property type="entry name" value="GDHRDH"/>
</dbReference>
<gene>
    <name evidence="6" type="ORF">SNE40_006075</name>
</gene>
<dbReference type="PANTHER" id="PTHR24322:SF746">
    <property type="entry name" value="SHORT CHAIN DEHYDROGENASE_REDUCTASE FAMILY 16C MEMBER 5"/>
    <property type="match status" value="1"/>
</dbReference>
<evidence type="ECO:0000256" key="5">
    <source>
        <dbReference type="SAM" id="Phobius"/>
    </source>
</evidence>
<accession>A0AAN8K1N0</accession>
<evidence type="ECO:0000256" key="3">
    <source>
        <dbReference type="ARBA" id="ARBA00023027"/>
    </source>
</evidence>
<dbReference type="Pfam" id="PF00106">
    <property type="entry name" value="adh_short"/>
    <property type="match status" value="1"/>
</dbReference>
<comment type="caution">
    <text evidence="6">The sequence shown here is derived from an EMBL/GenBank/DDBJ whole genome shotgun (WGS) entry which is preliminary data.</text>
</comment>
<keyword evidence="7" id="KW-1185">Reference proteome</keyword>
<dbReference type="GO" id="GO:0005811">
    <property type="term" value="C:lipid droplet"/>
    <property type="evidence" value="ECO:0007669"/>
    <property type="project" value="TreeGrafter"/>
</dbReference>
<evidence type="ECO:0000256" key="1">
    <source>
        <dbReference type="ARBA" id="ARBA00006484"/>
    </source>
</evidence>
<protein>
    <submittedName>
        <fullName evidence="6">Uncharacterized protein</fullName>
    </submittedName>
</protein>
<dbReference type="FunFam" id="3.40.50.720:FF:000202">
    <property type="entry name" value="Short-chain dehydrogenase/reductase family 16C member 6"/>
    <property type="match status" value="1"/>
</dbReference>
<evidence type="ECO:0000256" key="4">
    <source>
        <dbReference type="RuleBase" id="RU000363"/>
    </source>
</evidence>
<dbReference type="InterPro" id="IPR020904">
    <property type="entry name" value="Sc_DH/Rdtase_CS"/>
</dbReference>
<dbReference type="PRINTS" id="PR00080">
    <property type="entry name" value="SDRFAMILY"/>
</dbReference>
<comment type="similarity">
    <text evidence="1 4">Belongs to the short-chain dehydrogenases/reductases (SDR) family.</text>
</comment>
<proteinExistence type="inferred from homology"/>
<evidence type="ECO:0000313" key="7">
    <source>
        <dbReference type="Proteomes" id="UP001347796"/>
    </source>
</evidence>
<dbReference type="InterPro" id="IPR036291">
    <property type="entry name" value="NAD(P)-bd_dom_sf"/>
</dbReference>
<name>A0AAN8K1N0_PATCE</name>
<evidence type="ECO:0000256" key="2">
    <source>
        <dbReference type="ARBA" id="ARBA00023002"/>
    </source>
</evidence>
<keyword evidence="3" id="KW-0520">NAD</keyword>
<keyword evidence="5" id="KW-0812">Transmembrane</keyword>
<reference evidence="6 7" key="1">
    <citation type="submission" date="2024-01" db="EMBL/GenBank/DDBJ databases">
        <title>The genome of the rayed Mediterranean limpet Patella caerulea (Linnaeus, 1758).</title>
        <authorList>
            <person name="Anh-Thu Weber A."/>
            <person name="Halstead-Nussloch G."/>
        </authorList>
    </citation>
    <scope>NUCLEOTIDE SEQUENCE [LARGE SCALE GENOMIC DNA]</scope>
    <source>
        <strain evidence="6">AATW-2023a</strain>
        <tissue evidence="6">Whole specimen</tissue>
    </source>
</reference>
<feature type="transmembrane region" description="Helical" evidence="5">
    <location>
        <begin position="267"/>
        <end position="292"/>
    </location>
</feature>
<dbReference type="AlphaFoldDB" id="A0AAN8K1N0"/>
<dbReference type="PROSITE" id="PS00061">
    <property type="entry name" value="ADH_SHORT"/>
    <property type="match status" value="1"/>
</dbReference>
<keyword evidence="5" id="KW-1133">Transmembrane helix</keyword>
<dbReference type="GO" id="GO:0016616">
    <property type="term" value="F:oxidoreductase activity, acting on the CH-OH group of donors, NAD or NADP as acceptor"/>
    <property type="evidence" value="ECO:0007669"/>
    <property type="project" value="TreeGrafter"/>
</dbReference>
<organism evidence="6 7">
    <name type="scientific">Patella caerulea</name>
    <name type="common">Rayed Mediterranean limpet</name>
    <dbReference type="NCBI Taxonomy" id="87958"/>
    <lineage>
        <taxon>Eukaryota</taxon>
        <taxon>Metazoa</taxon>
        <taxon>Spiralia</taxon>
        <taxon>Lophotrochozoa</taxon>
        <taxon>Mollusca</taxon>
        <taxon>Gastropoda</taxon>
        <taxon>Patellogastropoda</taxon>
        <taxon>Patelloidea</taxon>
        <taxon>Patellidae</taxon>
        <taxon>Patella</taxon>
    </lineage>
</organism>
<keyword evidence="2" id="KW-0560">Oxidoreductase</keyword>
<dbReference type="EMBL" id="JAZGQO010000005">
    <property type="protein sequence ID" value="KAK6186804.1"/>
    <property type="molecule type" value="Genomic_DNA"/>
</dbReference>
<dbReference type="CDD" id="cd05339">
    <property type="entry name" value="17beta-HSDXI-like_SDR_c"/>
    <property type="match status" value="1"/>
</dbReference>